<comment type="similarity">
    <text evidence="2">Belongs to the ABC transporter superfamily.</text>
</comment>
<dbReference type="InterPro" id="IPR003593">
    <property type="entry name" value="AAA+_ATPase"/>
</dbReference>
<keyword evidence="4" id="KW-0547">Nucleotide-binding</keyword>
<dbReference type="GO" id="GO:0005886">
    <property type="term" value="C:plasma membrane"/>
    <property type="evidence" value="ECO:0007669"/>
    <property type="project" value="UniProtKB-SubCell"/>
</dbReference>
<evidence type="ECO:0000313" key="8">
    <source>
        <dbReference type="EMBL" id="NKX92711.1"/>
    </source>
</evidence>
<evidence type="ECO:0000256" key="2">
    <source>
        <dbReference type="ARBA" id="ARBA00005417"/>
    </source>
</evidence>
<name>A0A9X5FA78_9MICO</name>
<evidence type="ECO:0000256" key="3">
    <source>
        <dbReference type="ARBA" id="ARBA00022448"/>
    </source>
</evidence>
<dbReference type="SMART" id="SM00382">
    <property type="entry name" value="AAA"/>
    <property type="match status" value="1"/>
</dbReference>
<dbReference type="GO" id="GO:0005524">
    <property type="term" value="F:ATP binding"/>
    <property type="evidence" value="ECO:0007669"/>
    <property type="project" value="UniProtKB-KW"/>
</dbReference>
<keyword evidence="3" id="KW-0813">Transport</keyword>
<dbReference type="AlphaFoldDB" id="A0A9X5FA78"/>
<keyword evidence="9" id="KW-1185">Reference proteome</keyword>
<keyword evidence="6" id="KW-0046">Antibiotic resistance</keyword>
<protein>
    <submittedName>
        <fullName evidence="8">ABC transporter ATP-binding protein</fullName>
    </submittedName>
</protein>
<dbReference type="Gene3D" id="3.40.50.300">
    <property type="entry name" value="P-loop containing nucleotide triphosphate hydrolases"/>
    <property type="match status" value="1"/>
</dbReference>
<dbReference type="PANTHER" id="PTHR42711">
    <property type="entry name" value="ABC TRANSPORTER ATP-BINDING PROTEIN"/>
    <property type="match status" value="1"/>
</dbReference>
<evidence type="ECO:0000256" key="1">
    <source>
        <dbReference type="ARBA" id="ARBA00004202"/>
    </source>
</evidence>
<dbReference type="PANTHER" id="PTHR42711:SF5">
    <property type="entry name" value="ABC TRANSPORTER ATP-BINDING PROTEIN NATA"/>
    <property type="match status" value="1"/>
</dbReference>
<dbReference type="PROSITE" id="PS50893">
    <property type="entry name" value="ABC_TRANSPORTER_2"/>
    <property type="match status" value="1"/>
</dbReference>
<dbReference type="InterPro" id="IPR050763">
    <property type="entry name" value="ABC_transporter_ATP-binding"/>
</dbReference>
<dbReference type="GO" id="GO:0046677">
    <property type="term" value="P:response to antibiotic"/>
    <property type="evidence" value="ECO:0007669"/>
    <property type="project" value="UniProtKB-KW"/>
</dbReference>
<comment type="caution">
    <text evidence="8">The sequence shown here is derived from an EMBL/GenBank/DDBJ whole genome shotgun (WGS) entry which is preliminary data.</text>
</comment>
<accession>A0A9X5FA78</accession>
<dbReference type="InterPro" id="IPR027417">
    <property type="entry name" value="P-loop_NTPase"/>
</dbReference>
<dbReference type="PROSITE" id="PS00211">
    <property type="entry name" value="ABC_TRANSPORTER_1"/>
    <property type="match status" value="1"/>
</dbReference>
<evidence type="ECO:0000256" key="6">
    <source>
        <dbReference type="ARBA" id="ARBA00023251"/>
    </source>
</evidence>
<dbReference type="EMBL" id="JAAXOW010000001">
    <property type="protein sequence ID" value="NKX92711.1"/>
    <property type="molecule type" value="Genomic_DNA"/>
</dbReference>
<dbReference type="Pfam" id="PF00005">
    <property type="entry name" value="ABC_tran"/>
    <property type="match status" value="1"/>
</dbReference>
<gene>
    <name evidence="8" type="ORF">HF995_05385</name>
</gene>
<dbReference type="InterPro" id="IPR017871">
    <property type="entry name" value="ABC_transporter-like_CS"/>
</dbReference>
<evidence type="ECO:0000313" key="9">
    <source>
        <dbReference type="Proteomes" id="UP000774283"/>
    </source>
</evidence>
<proteinExistence type="inferred from homology"/>
<evidence type="ECO:0000259" key="7">
    <source>
        <dbReference type="PROSITE" id="PS50893"/>
    </source>
</evidence>
<evidence type="ECO:0000256" key="5">
    <source>
        <dbReference type="ARBA" id="ARBA00022840"/>
    </source>
</evidence>
<dbReference type="GO" id="GO:0016887">
    <property type="term" value="F:ATP hydrolysis activity"/>
    <property type="evidence" value="ECO:0007669"/>
    <property type="project" value="InterPro"/>
</dbReference>
<feature type="domain" description="ABC transporter" evidence="7">
    <location>
        <begin position="1"/>
        <end position="224"/>
    </location>
</feature>
<sequence>MSHSYGERLAISGVSAQIARGTTALIGVNGAGKSTLLTIAAGGMRPTSGSVLVGGESLYSPRSRRRALAGVALMPQASSFPGNMTAREIVEYLTWMRGARAGEARKMAAEALDIVHLGDRANSRASSLSGGMLRRVALAQAIATKPAVLLLDEPSTGLDPEQRRLMVDRLRELDGAVVLSSHVMEDVSDLADRVLILDGGSIVFDGTLPELCRRGPDPESPRAAEAGFLAVLSTRAGVTA</sequence>
<dbReference type="SUPFAM" id="SSF52540">
    <property type="entry name" value="P-loop containing nucleoside triphosphate hydrolases"/>
    <property type="match status" value="1"/>
</dbReference>
<dbReference type="Proteomes" id="UP000774283">
    <property type="component" value="Unassembled WGS sequence"/>
</dbReference>
<keyword evidence="5 8" id="KW-0067">ATP-binding</keyword>
<dbReference type="InterPro" id="IPR003439">
    <property type="entry name" value="ABC_transporter-like_ATP-bd"/>
</dbReference>
<organism evidence="8 9">
    <name type="scientific">Sanguibacter hominis ATCC BAA-789</name>
    <dbReference type="NCBI Taxonomy" id="1312740"/>
    <lineage>
        <taxon>Bacteria</taxon>
        <taxon>Bacillati</taxon>
        <taxon>Actinomycetota</taxon>
        <taxon>Actinomycetes</taxon>
        <taxon>Micrococcales</taxon>
        <taxon>Sanguibacteraceae</taxon>
        <taxon>Sanguibacter</taxon>
    </lineage>
</organism>
<evidence type="ECO:0000256" key="4">
    <source>
        <dbReference type="ARBA" id="ARBA00022741"/>
    </source>
</evidence>
<reference evidence="8 9" key="1">
    <citation type="submission" date="2020-04" db="EMBL/GenBank/DDBJ databases">
        <title>MicrobeNet Type strains.</title>
        <authorList>
            <person name="Nicholson A.C."/>
        </authorList>
    </citation>
    <scope>NUCLEOTIDE SEQUENCE [LARGE SCALE GENOMIC DNA]</scope>
    <source>
        <strain evidence="8 9">ATCC BAA-789</strain>
    </source>
</reference>
<comment type="subcellular location">
    <subcellularLocation>
        <location evidence="1">Cell membrane</location>
        <topology evidence="1">Peripheral membrane protein</topology>
    </subcellularLocation>
</comment>